<keyword evidence="1" id="KW-0863">Zinc-finger</keyword>
<evidence type="ECO:0000259" key="4">
    <source>
        <dbReference type="PROSITE" id="PS50089"/>
    </source>
</evidence>
<evidence type="ECO:0000256" key="3">
    <source>
        <dbReference type="SAM" id="Phobius"/>
    </source>
</evidence>
<dbReference type="InterPro" id="IPR001841">
    <property type="entry name" value="Znf_RING"/>
</dbReference>
<dbReference type="GO" id="GO:0008270">
    <property type="term" value="F:zinc ion binding"/>
    <property type="evidence" value="ECO:0007669"/>
    <property type="project" value="UniProtKB-KW"/>
</dbReference>
<keyword evidence="6" id="KW-1185">Reference proteome</keyword>
<keyword evidence="3" id="KW-1133">Transmembrane helix</keyword>
<dbReference type="SUPFAM" id="SSF57850">
    <property type="entry name" value="RING/U-box"/>
    <property type="match status" value="1"/>
</dbReference>
<reference evidence="5 6" key="1">
    <citation type="submission" date="2024-03" db="EMBL/GenBank/DDBJ databases">
        <title>Complete genome sequence of the green alga Chloropicon roscoffensis RCC1871.</title>
        <authorList>
            <person name="Lemieux C."/>
            <person name="Pombert J.-F."/>
            <person name="Otis C."/>
            <person name="Turmel M."/>
        </authorList>
    </citation>
    <scope>NUCLEOTIDE SEQUENCE [LARGE SCALE GENOMIC DNA]</scope>
    <source>
        <strain evidence="5 6">RCC1871</strain>
    </source>
</reference>
<proteinExistence type="predicted"/>
<feature type="region of interest" description="Disordered" evidence="2">
    <location>
        <begin position="327"/>
        <end position="348"/>
    </location>
</feature>
<feature type="compositionally biased region" description="Basic residues" evidence="2">
    <location>
        <begin position="327"/>
        <end position="339"/>
    </location>
</feature>
<dbReference type="PANTHER" id="PTHR47355:SF1">
    <property type="entry name" value="E3 UBIQUITIN-PROTEIN LIGASE SPL2"/>
    <property type="match status" value="1"/>
</dbReference>
<feature type="transmembrane region" description="Helical" evidence="3">
    <location>
        <begin position="294"/>
        <end position="316"/>
    </location>
</feature>
<dbReference type="PANTHER" id="PTHR47355">
    <property type="entry name" value="E3 UBIQUITIN-PROTEIN LIGASE SPL2"/>
    <property type="match status" value="1"/>
</dbReference>
<dbReference type="InterPro" id="IPR013083">
    <property type="entry name" value="Znf_RING/FYVE/PHD"/>
</dbReference>
<dbReference type="InterPro" id="IPR044247">
    <property type="entry name" value="SPL2-like"/>
</dbReference>
<dbReference type="AlphaFoldDB" id="A0AAX4PA78"/>
<sequence>MEHGGGGAQWSQGGVPDWALALLVEASVPLLVSSLSRLGKECEKQNGLRRTRRAVRRASSSPARATTQRGLGELLLEDEGGVALGVFRGRVEPASVVAAGGLLKSLAAGLASWSSSSSNNSKDPDWVVRLRTEEVCFKHFSPRRLGDKVTYRLDRWSLDSEPFVVRSSSSPSDCVRVPRLRADECERAVERCDLAPARAARLPLSDRDASFWQRIKEGLVRQRYASHCERRERCLRRGTDVTVVGKVRRAEANADGAVVEVVPCEDCGVYVTERTPPELLRDLDREVLRSAFRAAGYALASVAIAGFLLSYIYVVCSDLREALQRKKKKKGGGGGRSRRHDGALESSEEEEEGEGDLCCVCLSRRSRHVLVPCGHCCVCGRCVVELFAGAEERGQEPRCPICRSECDHSVRVYN</sequence>
<dbReference type="GO" id="GO:0004842">
    <property type="term" value="F:ubiquitin-protein transferase activity"/>
    <property type="evidence" value="ECO:0007669"/>
    <property type="project" value="InterPro"/>
</dbReference>
<keyword evidence="3" id="KW-0812">Transmembrane</keyword>
<evidence type="ECO:0000256" key="2">
    <source>
        <dbReference type="SAM" id="MobiDB-lite"/>
    </source>
</evidence>
<dbReference type="Proteomes" id="UP001472866">
    <property type="component" value="Chromosome 06"/>
</dbReference>
<dbReference type="EMBL" id="CP151506">
    <property type="protein sequence ID" value="WZN63018.1"/>
    <property type="molecule type" value="Genomic_DNA"/>
</dbReference>
<feature type="domain" description="RING-type" evidence="4">
    <location>
        <begin position="358"/>
        <end position="403"/>
    </location>
</feature>
<protein>
    <submittedName>
        <fullName evidence="5">RING-type domain-containing protein</fullName>
    </submittedName>
</protein>
<gene>
    <name evidence="5" type="ORF">HKI87_06g45630</name>
</gene>
<name>A0AAX4PA78_9CHLO</name>
<evidence type="ECO:0000313" key="6">
    <source>
        <dbReference type="Proteomes" id="UP001472866"/>
    </source>
</evidence>
<dbReference type="Gene3D" id="3.30.40.10">
    <property type="entry name" value="Zinc/RING finger domain, C3HC4 (zinc finger)"/>
    <property type="match status" value="1"/>
</dbReference>
<evidence type="ECO:0000256" key="1">
    <source>
        <dbReference type="PROSITE-ProRule" id="PRU00175"/>
    </source>
</evidence>
<keyword evidence="3" id="KW-0472">Membrane</keyword>
<keyword evidence="1" id="KW-0862">Zinc</keyword>
<dbReference type="PROSITE" id="PS50089">
    <property type="entry name" value="ZF_RING_2"/>
    <property type="match status" value="1"/>
</dbReference>
<keyword evidence="1" id="KW-0479">Metal-binding</keyword>
<evidence type="ECO:0000313" key="5">
    <source>
        <dbReference type="EMBL" id="WZN63018.1"/>
    </source>
</evidence>
<organism evidence="5 6">
    <name type="scientific">Chloropicon roscoffensis</name>
    <dbReference type="NCBI Taxonomy" id="1461544"/>
    <lineage>
        <taxon>Eukaryota</taxon>
        <taxon>Viridiplantae</taxon>
        <taxon>Chlorophyta</taxon>
        <taxon>Chloropicophyceae</taxon>
        <taxon>Chloropicales</taxon>
        <taxon>Chloropicaceae</taxon>
        <taxon>Chloropicon</taxon>
    </lineage>
</organism>
<dbReference type="Pfam" id="PF13920">
    <property type="entry name" value="zf-C3HC4_3"/>
    <property type="match status" value="1"/>
</dbReference>
<accession>A0AAX4PA78</accession>